<proteinExistence type="predicted"/>
<accession>A0ABU2U946</accession>
<gene>
    <name evidence="1" type="ORF">RM764_42815</name>
</gene>
<dbReference type="GO" id="GO:0016829">
    <property type="term" value="F:lyase activity"/>
    <property type="evidence" value="ECO:0007669"/>
    <property type="project" value="UniProtKB-KW"/>
</dbReference>
<reference evidence="2" key="1">
    <citation type="submission" date="2023-07" db="EMBL/GenBank/DDBJ databases">
        <title>30 novel species of actinomycetes from the DSMZ collection.</title>
        <authorList>
            <person name="Nouioui I."/>
        </authorList>
    </citation>
    <scope>NUCLEOTIDE SEQUENCE [LARGE SCALE GENOMIC DNA]</scope>
    <source>
        <strain evidence="2">DSM 41699</strain>
    </source>
</reference>
<comment type="caution">
    <text evidence="1">The sequence shown here is derived from an EMBL/GenBank/DDBJ whole genome shotgun (WGS) entry which is preliminary data.</text>
</comment>
<dbReference type="Gene3D" id="3.20.20.60">
    <property type="entry name" value="Phosphoenolpyruvate-binding domains"/>
    <property type="match status" value="1"/>
</dbReference>
<dbReference type="EMBL" id="JAVREY010000117">
    <property type="protein sequence ID" value="MDT0469600.1"/>
    <property type="molecule type" value="Genomic_DNA"/>
</dbReference>
<dbReference type="InterPro" id="IPR015813">
    <property type="entry name" value="Pyrv/PenolPyrv_kinase-like_dom"/>
</dbReference>
<evidence type="ECO:0000313" key="2">
    <source>
        <dbReference type="Proteomes" id="UP001183809"/>
    </source>
</evidence>
<organism evidence="1 2">
    <name type="scientific">Streptomyces gibsoniae</name>
    <dbReference type="NCBI Taxonomy" id="3075529"/>
    <lineage>
        <taxon>Bacteria</taxon>
        <taxon>Bacillati</taxon>
        <taxon>Actinomycetota</taxon>
        <taxon>Actinomycetes</taxon>
        <taxon>Kitasatosporales</taxon>
        <taxon>Streptomycetaceae</taxon>
        <taxon>Streptomyces</taxon>
    </lineage>
</organism>
<sequence>MVTAVAPTPVNVLVSPSDKVLTVAELQQVGVKRISLGPLLYANAMGALELATKALLAGDLASATTGMSFRRIDELLARATK</sequence>
<keyword evidence="1" id="KW-0456">Lyase</keyword>
<dbReference type="Proteomes" id="UP001183809">
    <property type="component" value="Unassembled WGS sequence"/>
</dbReference>
<name>A0ABU2U946_9ACTN</name>
<evidence type="ECO:0000313" key="1">
    <source>
        <dbReference type="EMBL" id="MDT0469600.1"/>
    </source>
</evidence>
<dbReference type="InterPro" id="IPR040442">
    <property type="entry name" value="Pyrv_kinase-like_dom_sf"/>
</dbReference>
<protein>
    <submittedName>
        <fullName evidence="1">Isocitrate lyase/phosphoenolpyruvate mutase family protein</fullName>
    </submittedName>
</protein>
<dbReference type="Pfam" id="PF13714">
    <property type="entry name" value="PEP_mutase"/>
    <property type="match status" value="1"/>
</dbReference>
<dbReference type="SUPFAM" id="SSF51621">
    <property type="entry name" value="Phosphoenolpyruvate/pyruvate domain"/>
    <property type="match status" value="1"/>
</dbReference>
<keyword evidence="2" id="KW-1185">Reference proteome</keyword>